<name>A0A7Y0FG08_9BURK</name>
<dbReference type="RefSeq" id="WP_169500772.1">
    <property type="nucleotide sequence ID" value="NZ_JABBFZ010000023.1"/>
</dbReference>
<organism evidence="2 3">
    <name type="scientific">Paraburkholderia antibiotica</name>
    <dbReference type="NCBI Taxonomy" id="2728839"/>
    <lineage>
        <taxon>Bacteria</taxon>
        <taxon>Pseudomonadati</taxon>
        <taxon>Pseudomonadota</taxon>
        <taxon>Betaproteobacteria</taxon>
        <taxon>Burkholderiales</taxon>
        <taxon>Burkholderiaceae</taxon>
        <taxon>Paraburkholderia</taxon>
    </lineage>
</organism>
<protein>
    <submittedName>
        <fullName evidence="2">Uncharacterized protein</fullName>
    </submittedName>
</protein>
<reference evidence="2 3" key="1">
    <citation type="submission" date="2020-04" db="EMBL/GenBank/DDBJ databases">
        <title>Paraburkholderia sp. G-4-1-8 isolated from soil.</title>
        <authorList>
            <person name="Dahal R.H."/>
        </authorList>
    </citation>
    <scope>NUCLEOTIDE SEQUENCE [LARGE SCALE GENOMIC DNA]</scope>
    <source>
        <strain evidence="2 3">G-4-1-8</strain>
    </source>
</reference>
<comment type="caution">
    <text evidence="2">The sequence shown here is derived from an EMBL/GenBank/DDBJ whole genome shotgun (WGS) entry which is preliminary data.</text>
</comment>
<evidence type="ECO:0000313" key="2">
    <source>
        <dbReference type="EMBL" id="NML34580.1"/>
    </source>
</evidence>
<dbReference type="AlphaFoldDB" id="A0A7Y0FG08"/>
<evidence type="ECO:0000313" key="3">
    <source>
        <dbReference type="Proteomes" id="UP000583127"/>
    </source>
</evidence>
<proteinExistence type="predicted"/>
<feature type="compositionally biased region" description="Polar residues" evidence="1">
    <location>
        <begin position="1"/>
        <end position="10"/>
    </location>
</feature>
<dbReference type="EMBL" id="JABBFZ010000023">
    <property type="protein sequence ID" value="NML34580.1"/>
    <property type="molecule type" value="Genomic_DNA"/>
</dbReference>
<dbReference type="Proteomes" id="UP000583127">
    <property type="component" value="Unassembled WGS sequence"/>
</dbReference>
<evidence type="ECO:0000256" key="1">
    <source>
        <dbReference type="SAM" id="MobiDB-lite"/>
    </source>
</evidence>
<keyword evidence="3" id="KW-1185">Reference proteome</keyword>
<sequence>MTNVDEQFTHPQPVKHSDNEKSKLPQRDDARERPKKTTEGEPPIDD</sequence>
<feature type="compositionally biased region" description="Basic and acidic residues" evidence="1">
    <location>
        <begin position="15"/>
        <end position="39"/>
    </location>
</feature>
<feature type="region of interest" description="Disordered" evidence="1">
    <location>
        <begin position="1"/>
        <end position="46"/>
    </location>
</feature>
<gene>
    <name evidence="2" type="ORF">HHL14_27600</name>
</gene>
<accession>A0A7Y0FG08</accession>